<evidence type="ECO:0000313" key="3">
    <source>
        <dbReference type="Proteomes" id="UP000000599"/>
    </source>
</evidence>
<dbReference type="RefSeq" id="XP_461494.2">
    <property type="nucleotide sequence ID" value="XM_461494.1"/>
</dbReference>
<dbReference type="SUPFAM" id="SSF56112">
    <property type="entry name" value="Protein kinase-like (PK-like)"/>
    <property type="match status" value="1"/>
</dbReference>
<dbReference type="KEGG" id="dha:DEHA2F26576g"/>
<dbReference type="Pfam" id="PF12479">
    <property type="entry name" value="DUF3698"/>
    <property type="match status" value="1"/>
</dbReference>
<reference evidence="2 3" key="1">
    <citation type="journal article" date="2004" name="Nature">
        <title>Genome evolution in yeasts.</title>
        <authorList>
            <consortium name="Genolevures"/>
            <person name="Dujon B."/>
            <person name="Sherman D."/>
            <person name="Fischer G."/>
            <person name="Durrens P."/>
            <person name="Casaregola S."/>
            <person name="Lafontaine I."/>
            <person name="de Montigny J."/>
            <person name="Marck C."/>
            <person name="Neuveglise C."/>
            <person name="Talla E."/>
            <person name="Goffard N."/>
            <person name="Frangeul L."/>
            <person name="Aigle M."/>
            <person name="Anthouard V."/>
            <person name="Babour A."/>
            <person name="Barbe V."/>
            <person name="Barnay S."/>
            <person name="Blanchin S."/>
            <person name="Beckerich J.M."/>
            <person name="Beyne E."/>
            <person name="Bleykasten C."/>
            <person name="Boisrame A."/>
            <person name="Boyer J."/>
            <person name="Cattolico L."/>
            <person name="Confanioleri F."/>
            <person name="de Daruvar A."/>
            <person name="Despons L."/>
            <person name="Fabre E."/>
            <person name="Fairhead C."/>
            <person name="Ferry-Dumazet H."/>
            <person name="Groppi A."/>
            <person name="Hantraye F."/>
            <person name="Hennequin C."/>
            <person name="Jauniaux N."/>
            <person name="Joyet P."/>
            <person name="Kachouri R."/>
            <person name="Kerrest A."/>
            <person name="Koszul R."/>
            <person name="Lemaire M."/>
            <person name="Lesur I."/>
            <person name="Ma L."/>
            <person name="Muller H."/>
            <person name="Nicaud J.M."/>
            <person name="Nikolski M."/>
            <person name="Oztas S."/>
            <person name="Ozier-Kalogeropoulos O."/>
            <person name="Pellenz S."/>
            <person name="Potier S."/>
            <person name="Richard G.F."/>
            <person name="Straub M.L."/>
            <person name="Suleau A."/>
            <person name="Swennene D."/>
            <person name="Tekaia F."/>
            <person name="Wesolowski-Louvel M."/>
            <person name="Westhof E."/>
            <person name="Wirth B."/>
            <person name="Zeniou-Meyer M."/>
            <person name="Zivanovic I."/>
            <person name="Bolotin-Fukuhara M."/>
            <person name="Thierry A."/>
            <person name="Bouchier C."/>
            <person name="Caudron B."/>
            <person name="Scarpelli C."/>
            <person name="Gaillardin C."/>
            <person name="Weissenbach J."/>
            <person name="Wincker P."/>
            <person name="Souciet J.L."/>
        </authorList>
    </citation>
    <scope>NUCLEOTIDE SEQUENCE [LARGE SCALE GENOMIC DNA]</scope>
    <source>
        <strain evidence="3">ATCC 36239 / CBS 767 / BCRC 21394 / JCM 1990 / NBRC 0083 / IGC 2968</strain>
    </source>
</reference>
<dbReference type="InterPro" id="IPR011009">
    <property type="entry name" value="Kinase-like_dom_sf"/>
</dbReference>
<dbReference type="InterPro" id="IPR022167">
    <property type="entry name" value="DUF3698"/>
</dbReference>
<proteinExistence type="predicted"/>
<keyword evidence="3" id="KW-1185">Reference proteome</keyword>
<dbReference type="GeneID" id="2904014"/>
<evidence type="ECO:0000256" key="1">
    <source>
        <dbReference type="SAM" id="MobiDB-lite"/>
    </source>
</evidence>
<dbReference type="VEuPathDB" id="FungiDB:DEHA2F26576g"/>
<feature type="compositionally biased region" description="Polar residues" evidence="1">
    <location>
        <begin position="581"/>
        <end position="599"/>
    </location>
</feature>
<protein>
    <submittedName>
        <fullName evidence="2">DEHA2F26576p</fullName>
    </submittedName>
</protein>
<dbReference type="HOGENOM" id="CLU_423354_0_0_1"/>
<evidence type="ECO:0000313" key="2">
    <source>
        <dbReference type="EMBL" id="CAG89920.2"/>
    </source>
</evidence>
<name>Q6BJX7_DEBHA</name>
<sequence>MPRMYFSGEDSNNITFDEPTRNCIEVDPMLFTRVQNDEEQNVRVFLDTHLLKIRSRRGLGERAPGKLVSKSHASINVGLVPDILALAYITDAMVNAEFREMSSEEFKSSYLAPLETTIRESKFAIRPLAVQYTYPSGNSRNVGHHIQKYFNEICRPIENLYQDICCRYHYFESASYLRPPLNTDIFIEPDIIHFAEYKSEDGRFPEICFGLGDYKTENYYLGQGFEEFKVVLKGFKQKDQQKKCLFPDIHWNPSILFALVLSKYFYNAFLCGTNRVFISNHQSFSGFFRYDIVEGQMSVDYYIISDPETVADGITLRSAIASFFYQTEDGAIETRNKLKTYLGIAHNANKLDPLRNVRPKSHRQTPMRSSESKYVPLLYSIYEDADHENIQVIQDIIYGNTYCRVIYNSAKCYPKLTVNIPSTVFVKLYYFSRRLQRENDLTCFGIPDRKGYYSMFFNELEINEEIAKSRFASNFPKLFVSGYWNDFTNQPIHIFEYLGKEIPREKWDKKRVYEVTRLRLKELHSLRISHNDIRKSNIHVSESGKITLVDFGLSEYPCSEAGIQDDFDSLDNIFGVNSSANKKQDVGQTNTDRQKSQVVANDKAKTSHSDEGDETTSSDFELAEMSFELHDTKTTTTTK</sequence>
<dbReference type="Gene3D" id="1.10.510.10">
    <property type="entry name" value="Transferase(Phosphotransferase) domain 1"/>
    <property type="match status" value="1"/>
</dbReference>
<accession>Q6BJX7</accession>
<dbReference type="eggNOG" id="ENOG502T2C9">
    <property type="taxonomic scope" value="Eukaryota"/>
</dbReference>
<dbReference type="EMBL" id="CR382138">
    <property type="protein sequence ID" value="CAG89920.2"/>
    <property type="molecule type" value="Genomic_DNA"/>
</dbReference>
<dbReference type="AlphaFoldDB" id="Q6BJX7"/>
<feature type="region of interest" description="Disordered" evidence="1">
    <location>
        <begin position="581"/>
        <end position="639"/>
    </location>
</feature>
<gene>
    <name evidence="2" type="ordered locus">DEHA2F26576g</name>
</gene>
<dbReference type="OrthoDB" id="4062651at2759"/>
<dbReference type="InParanoid" id="Q6BJX7"/>
<dbReference type="Proteomes" id="UP000000599">
    <property type="component" value="Chromosome F"/>
</dbReference>
<organism evidence="2 3">
    <name type="scientific">Debaryomyces hansenii (strain ATCC 36239 / CBS 767 / BCRC 21394 / JCM 1990 / NBRC 0083 / IGC 2968)</name>
    <name type="common">Yeast</name>
    <name type="synonym">Torulaspora hansenii</name>
    <dbReference type="NCBI Taxonomy" id="284592"/>
    <lineage>
        <taxon>Eukaryota</taxon>
        <taxon>Fungi</taxon>
        <taxon>Dikarya</taxon>
        <taxon>Ascomycota</taxon>
        <taxon>Saccharomycotina</taxon>
        <taxon>Pichiomycetes</taxon>
        <taxon>Debaryomycetaceae</taxon>
        <taxon>Debaryomyces</taxon>
    </lineage>
</organism>